<evidence type="ECO:0000313" key="3">
    <source>
        <dbReference type="EMBL" id="AIM27728.1"/>
    </source>
</evidence>
<dbReference type="EMBL" id="CP012174">
    <property type="protein sequence ID" value="AKV79074.1"/>
    <property type="molecule type" value="Genomic_DNA"/>
</dbReference>
<evidence type="ECO:0000313" key="11">
    <source>
        <dbReference type="Proteomes" id="UP000061362"/>
    </source>
</evidence>
<reference evidence="8 10" key="3">
    <citation type="submission" date="2015-07" db="EMBL/GenBank/DDBJ databases">
        <title>Physiological, transcriptional responses and genome re-sequencing of acid resistant extremely thermoacidophilic Metallosphaera sedula SARC-M1.</title>
        <authorList>
            <person name="Ai C."/>
            <person name="McCarthy S."/>
            <person name="Eckrich V."/>
            <person name="Rudrappa D."/>
            <person name="Qiu G."/>
            <person name="Blum P."/>
        </authorList>
    </citation>
    <scope>NUCLEOTIDE SEQUENCE [LARGE SCALE GENOMIC DNA]</scope>
    <source>
        <strain evidence="8 10">SARC-M1</strain>
    </source>
</reference>
<evidence type="ECO:0000313" key="12">
    <source>
        <dbReference type="Proteomes" id="UP000062398"/>
    </source>
</evidence>
<dbReference type="CDD" id="cd00293">
    <property type="entry name" value="USP-like"/>
    <property type="match status" value="1"/>
</dbReference>
<evidence type="ECO:0000313" key="10">
    <source>
        <dbReference type="Proteomes" id="UP000056255"/>
    </source>
</evidence>
<evidence type="ECO:0000259" key="2">
    <source>
        <dbReference type="Pfam" id="PF00582"/>
    </source>
</evidence>
<name>A0A088E6U5_9CREN</name>
<dbReference type="EMBL" id="CP012172">
    <property type="protein sequence ID" value="AKV74584.1"/>
    <property type="molecule type" value="Genomic_DNA"/>
</dbReference>
<dbReference type="EMBL" id="CP008822">
    <property type="protein sequence ID" value="AIM27728.1"/>
    <property type="molecule type" value="Genomic_DNA"/>
</dbReference>
<evidence type="ECO:0000313" key="13">
    <source>
        <dbReference type="Proteomes" id="UP000062475"/>
    </source>
</evidence>
<dbReference type="PANTHER" id="PTHR46268">
    <property type="entry name" value="STRESS RESPONSE PROTEIN NHAX"/>
    <property type="match status" value="1"/>
</dbReference>
<dbReference type="OMA" id="DDSECSH"/>
<organism evidence="3 9">
    <name type="scientific">Metallosphaera sedula</name>
    <dbReference type="NCBI Taxonomy" id="43687"/>
    <lineage>
        <taxon>Archaea</taxon>
        <taxon>Thermoproteota</taxon>
        <taxon>Thermoprotei</taxon>
        <taxon>Sulfolobales</taxon>
        <taxon>Sulfolobaceae</taxon>
        <taxon>Metallosphaera</taxon>
    </lineage>
</organism>
<dbReference type="PANTHER" id="PTHR46268:SF25">
    <property type="entry name" value="USPA DOMAIN PROTEIN"/>
    <property type="match status" value="1"/>
</dbReference>
<dbReference type="RefSeq" id="WP_012021531.1">
    <property type="nucleotide sequence ID" value="NZ_AP019770.1"/>
</dbReference>
<accession>A0A088E6U5</accession>
<gene>
    <name evidence="3" type="ORF">HA72_1589</name>
    <name evidence="4" type="ORF">MsedA_1612</name>
    <name evidence="5" type="ORF">MsedB_1614</name>
    <name evidence="6" type="ORF">MsedC_1612</name>
    <name evidence="7" type="ORF">MsedD_1613</name>
    <name evidence="8" type="ORF">MsedE_1616</name>
</gene>
<evidence type="ECO:0000313" key="8">
    <source>
        <dbReference type="EMBL" id="AKV83554.1"/>
    </source>
</evidence>
<dbReference type="EMBL" id="CP012173">
    <property type="protein sequence ID" value="AKV76823.1"/>
    <property type="molecule type" value="Genomic_DNA"/>
</dbReference>
<dbReference type="Proteomes" id="UP000062475">
    <property type="component" value="Chromosome"/>
</dbReference>
<protein>
    <submittedName>
        <fullName evidence="4">Universal stress protein UspA</fullName>
    </submittedName>
    <submittedName>
        <fullName evidence="3">UspA domain protein</fullName>
    </submittedName>
</protein>
<dbReference type="GeneID" id="91756091"/>
<dbReference type="Pfam" id="PF00582">
    <property type="entry name" value="Usp"/>
    <property type="match status" value="1"/>
</dbReference>
<dbReference type="AlphaFoldDB" id="A0A088E6U5"/>
<dbReference type="InterPro" id="IPR014729">
    <property type="entry name" value="Rossmann-like_a/b/a_fold"/>
</dbReference>
<dbReference type="Proteomes" id="UP000056255">
    <property type="component" value="Chromosome"/>
</dbReference>
<dbReference type="SUPFAM" id="SSF52402">
    <property type="entry name" value="Adenine nucleotide alpha hydrolases-like"/>
    <property type="match status" value="1"/>
</dbReference>
<evidence type="ECO:0000313" key="5">
    <source>
        <dbReference type="EMBL" id="AKV76823.1"/>
    </source>
</evidence>
<dbReference type="InterPro" id="IPR006015">
    <property type="entry name" value="Universal_stress_UspA"/>
</dbReference>
<dbReference type="PRINTS" id="PR01438">
    <property type="entry name" value="UNVRSLSTRESS"/>
</dbReference>
<comment type="similarity">
    <text evidence="1">Belongs to the universal stress protein A family.</text>
</comment>
<feature type="domain" description="UspA" evidence="2">
    <location>
        <begin position="1"/>
        <end position="140"/>
    </location>
</feature>
<dbReference type="EMBL" id="CP012176">
    <property type="protein sequence ID" value="AKV83554.1"/>
    <property type="molecule type" value="Genomic_DNA"/>
</dbReference>
<dbReference type="Proteomes" id="UP000068832">
    <property type="component" value="Chromosome"/>
</dbReference>
<dbReference type="Proteomes" id="UP000062398">
    <property type="component" value="Chromosome"/>
</dbReference>
<dbReference type="EMBL" id="CP012175">
    <property type="protein sequence ID" value="AKV81319.1"/>
    <property type="molecule type" value="Genomic_DNA"/>
</dbReference>
<dbReference type="Proteomes" id="UP000029084">
    <property type="component" value="Chromosome"/>
</dbReference>
<evidence type="ECO:0000313" key="6">
    <source>
        <dbReference type="EMBL" id="AKV79074.1"/>
    </source>
</evidence>
<reference evidence="3 9" key="1">
    <citation type="journal article" date="2014" name="J. Bacteriol.">
        <title>Role of an Archaeal PitA Transporter in the Copper and Arsenic Resistance of Metallosphaera sedula, an Extreme Thermoacidophile.</title>
        <authorList>
            <person name="McCarthy S."/>
            <person name="Ai C."/>
            <person name="Wheaton G."/>
            <person name="Tevatia R."/>
            <person name="Eckrich V."/>
            <person name="Kelly R."/>
            <person name="Blum P."/>
        </authorList>
    </citation>
    <scope>NUCLEOTIDE SEQUENCE [LARGE SCALE GENOMIC DNA]</scope>
    <source>
        <strain evidence="3 9">CuR1</strain>
    </source>
</reference>
<evidence type="ECO:0000313" key="7">
    <source>
        <dbReference type="EMBL" id="AKV81319.1"/>
    </source>
</evidence>
<sequence>MFDSILVPFDGSEHSKRALQVAIDIAKRYGSVIYVIEVVDEAIFYGSGVLPPLNAVKAMEKKAKDDLDYALKEITNAGLKGVGEALEGDPASVILDYVQKNDIKLIVMGSRGLSTMKRVLLGSVSTRVVQESKVPVLVVR</sequence>
<proteinExistence type="inferred from homology"/>
<dbReference type="Proteomes" id="UP000061362">
    <property type="component" value="Chromosome"/>
</dbReference>
<dbReference type="Gene3D" id="3.40.50.620">
    <property type="entry name" value="HUPs"/>
    <property type="match status" value="1"/>
</dbReference>
<evidence type="ECO:0000313" key="4">
    <source>
        <dbReference type="EMBL" id="AKV74584.1"/>
    </source>
</evidence>
<dbReference type="OrthoDB" id="105697at2157"/>
<dbReference type="PATRIC" id="fig|43687.5.peg.1719"/>
<reference evidence="11 12" key="2">
    <citation type="journal article" date="2015" name="Genome Announc.">
        <title>Complete Genome Sequences of Evolved Arsenate-Resistant Metallosphaera sedula Strains.</title>
        <authorList>
            <person name="Ai C."/>
            <person name="McCarthy S."/>
            <person name="Schackwitz W."/>
            <person name="Martin J."/>
            <person name="Lipzen A."/>
            <person name="Blum P."/>
        </authorList>
    </citation>
    <scope>NUCLEOTIDE SEQUENCE [LARGE SCALE GENOMIC DNA]</scope>
    <source>
        <strain evidence="6 12">ARS120-1</strain>
        <strain evidence="7 11">ARS120-2</strain>
        <strain evidence="4 14">ARS50-1</strain>
        <strain evidence="5 13">ARS50-2</strain>
    </source>
</reference>
<evidence type="ECO:0000313" key="9">
    <source>
        <dbReference type="Proteomes" id="UP000029084"/>
    </source>
</evidence>
<evidence type="ECO:0000313" key="14">
    <source>
        <dbReference type="Proteomes" id="UP000068832"/>
    </source>
</evidence>
<evidence type="ECO:0000256" key="1">
    <source>
        <dbReference type="ARBA" id="ARBA00008791"/>
    </source>
</evidence>
<dbReference type="InterPro" id="IPR006016">
    <property type="entry name" value="UspA"/>
</dbReference>